<feature type="domain" description="EamA" evidence="3">
    <location>
        <begin position="152"/>
        <end position="284"/>
    </location>
</feature>
<feature type="transmembrane region" description="Helical" evidence="2">
    <location>
        <begin position="213"/>
        <end position="236"/>
    </location>
</feature>
<feature type="transmembrane region" description="Helical" evidence="2">
    <location>
        <begin position="181"/>
        <end position="201"/>
    </location>
</feature>
<sequence length="310" mass="30606">MLLRRIDPVLLALAGAACTSLSAPFVKASGADAGTAAFLRCALALPPLALLSAAELRRVGPRPRRFVLTDAAAGLLLGADFVLWAASIELLGAGVATVLLNVQIIVFPLLARVASGERPPRGFGFAAAAMLAGLALASGALAPSGGTDAVVGALFGAGAGTAYAGYLFLSRLGGGRGHTATPVCTSTAAAAVSAAAIGGLWTGLNPGALDASGWAWLTAVALLGQVLTWLLVGAALPRLAPGVGAAVMVLPPVMALAVGAAFLGERLSPLQLTGCAVVVGAVWAVERAGRRGAPSQGTAREGAAEARQEP</sequence>
<keyword evidence="2" id="KW-1133">Transmembrane helix</keyword>
<feature type="transmembrane region" description="Helical" evidence="2">
    <location>
        <begin position="37"/>
        <end position="54"/>
    </location>
</feature>
<keyword evidence="2" id="KW-0472">Membrane</keyword>
<dbReference type="InterPro" id="IPR037185">
    <property type="entry name" value="EmrE-like"/>
</dbReference>
<proteinExistence type="inferred from homology"/>
<feature type="domain" description="EamA" evidence="3">
    <location>
        <begin position="9"/>
        <end position="138"/>
    </location>
</feature>
<dbReference type="PROSITE" id="PS51257">
    <property type="entry name" value="PROKAR_LIPOPROTEIN"/>
    <property type="match status" value="1"/>
</dbReference>
<name>A0ABT4TLU7_9ACTN</name>
<keyword evidence="5" id="KW-1185">Reference proteome</keyword>
<accession>A0ABT4TLU7</accession>
<evidence type="ECO:0000259" key="3">
    <source>
        <dbReference type="Pfam" id="PF00892"/>
    </source>
</evidence>
<reference evidence="4" key="1">
    <citation type="submission" date="2023-01" db="EMBL/GenBank/DDBJ databases">
        <title>Draft genome sequence of Nocardiopsis sp. LSu2-4 isolated from halophytes.</title>
        <authorList>
            <person name="Duangmal K."/>
            <person name="Chantavorakit T."/>
        </authorList>
    </citation>
    <scope>NUCLEOTIDE SEQUENCE</scope>
    <source>
        <strain evidence="4">LSu2-4</strain>
    </source>
</reference>
<dbReference type="Proteomes" id="UP001165685">
    <property type="component" value="Unassembled WGS sequence"/>
</dbReference>
<comment type="caution">
    <text evidence="4">The sequence shown here is derived from an EMBL/GenBank/DDBJ whole genome shotgun (WGS) entry which is preliminary data.</text>
</comment>
<feature type="transmembrane region" description="Helical" evidence="2">
    <location>
        <begin position="90"/>
        <end position="111"/>
    </location>
</feature>
<protein>
    <submittedName>
        <fullName evidence="4">DMT family transporter</fullName>
    </submittedName>
</protein>
<comment type="similarity">
    <text evidence="1">Belongs to the EamA transporter family.</text>
</comment>
<dbReference type="PANTHER" id="PTHR22911:SF79">
    <property type="entry name" value="MOBA-LIKE NTP TRANSFERASE DOMAIN-CONTAINING PROTEIN"/>
    <property type="match status" value="1"/>
</dbReference>
<feature type="transmembrane region" description="Helical" evidence="2">
    <location>
        <begin position="149"/>
        <end position="169"/>
    </location>
</feature>
<dbReference type="SUPFAM" id="SSF103481">
    <property type="entry name" value="Multidrug resistance efflux transporter EmrE"/>
    <property type="match status" value="2"/>
</dbReference>
<keyword evidence="2" id="KW-0812">Transmembrane</keyword>
<feature type="transmembrane region" description="Helical" evidence="2">
    <location>
        <begin position="243"/>
        <end position="263"/>
    </location>
</feature>
<dbReference type="EMBL" id="JAQFWP010000024">
    <property type="protein sequence ID" value="MDA2805663.1"/>
    <property type="molecule type" value="Genomic_DNA"/>
</dbReference>
<gene>
    <name evidence="4" type="ORF">O4U47_14185</name>
</gene>
<dbReference type="PANTHER" id="PTHR22911">
    <property type="entry name" value="ACYL-MALONYL CONDENSING ENZYME-RELATED"/>
    <property type="match status" value="1"/>
</dbReference>
<organism evidence="4 5">
    <name type="scientific">Nocardiopsis suaedae</name>
    <dbReference type="NCBI Taxonomy" id="3018444"/>
    <lineage>
        <taxon>Bacteria</taxon>
        <taxon>Bacillati</taxon>
        <taxon>Actinomycetota</taxon>
        <taxon>Actinomycetes</taxon>
        <taxon>Streptosporangiales</taxon>
        <taxon>Nocardiopsidaceae</taxon>
        <taxon>Nocardiopsis</taxon>
    </lineage>
</organism>
<evidence type="ECO:0000313" key="4">
    <source>
        <dbReference type="EMBL" id="MDA2805663.1"/>
    </source>
</evidence>
<evidence type="ECO:0000313" key="5">
    <source>
        <dbReference type="Proteomes" id="UP001165685"/>
    </source>
</evidence>
<evidence type="ECO:0000256" key="2">
    <source>
        <dbReference type="SAM" id="Phobius"/>
    </source>
</evidence>
<feature type="transmembrane region" description="Helical" evidence="2">
    <location>
        <begin position="123"/>
        <end position="143"/>
    </location>
</feature>
<feature type="transmembrane region" description="Helical" evidence="2">
    <location>
        <begin position="66"/>
        <end position="84"/>
    </location>
</feature>
<evidence type="ECO:0000256" key="1">
    <source>
        <dbReference type="ARBA" id="ARBA00007362"/>
    </source>
</evidence>
<feature type="transmembrane region" description="Helical" evidence="2">
    <location>
        <begin position="269"/>
        <end position="285"/>
    </location>
</feature>
<dbReference type="Pfam" id="PF00892">
    <property type="entry name" value="EamA"/>
    <property type="match status" value="2"/>
</dbReference>
<dbReference type="RefSeq" id="WP_270678316.1">
    <property type="nucleotide sequence ID" value="NZ_JAQFWP010000024.1"/>
</dbReference>
<dbReference type="InterPro" id="IPR000620">
    <property type="entry name" value="EamA_dom"/>
</dbReference>